<accession>A0A1F6N949</accession>
<evidence type="ECO:0008006" key="3">
    <source>
        <dbReference type="Google" id="ProtNLM"/>
    </source>
</evidence>
<dbReference type="InterPro" id="IPR036583">
    <property type="entry name" value="23S_rRNA_IVS_sf"/>
</dbReference>
<gene>
    <name evidence="1" type="ORF">A3I29_00340</name>
</gene>
<dbReference type="PANTHER" id="PTHR38471">
    <property type="entry name" value="FOUR HELIX BUNDLE PROTEIN"/>
    <property type="match status" value="1"/>
</dbReference>
<dbReference type="Pfam" id="PF05635">
    <property type="entry name" value="23S_rRNA_IVP"/>
    <property type="match status" value="1"/>
</dbReference>
<sequence>MVPKLRTIGGRTAEVRNLNIKEESMYDVQDIKVYRNVLVLLEPLQRLASLIPRSDSRLKIQLLNAGRSVPAQIAEGFAKRRSQKEYRRFLEMAIGSSDETITHLRIIQLAHFSQIKTETCAALIKQFTIISKQLNKYIQAVSKNIPRSDI</sequence>
<dbReference type="SUPFAM" id="SSF158446">
    <property type="entry name" value="IVS-encoded protein-like"/>
    <property type="match status" value="1"/>
</dbReference>
<reference evidence="1 2" key="1">
    <citation type="journal article" date="2016" name="Nat. Commun.">
        <title>Thousands of microbial genomes shed light on interconnected biogeochemical processes in an aquifer system.</title>
        <authorList>
            <person name="Anantharaman K."/>
            <person name="Brown C.T."/>
            <person name="Hug L.A."/>
            <person name="Sharon I."/>
            <person name="Castelle C.J."/>
            <person name="Probst A.J."/>
            <person name="Thomas B.C."/>
            <person name="Singh A."/>
            <person name="Wilkins M.J."/>
            <person name="Karaoz U."/>
            <person name="Brodie E.L."/>
            <person name="Williams K.H."/>
            <person name="Hubbard S.S."/>
            <person name="Banfield J.F."/>
        </authorList>
    </citation>
    <scope>NUCLEOTIDE SEQUENCE [LARGE SCALE GENOMIC DNA]</scope>
</reference>
<evidence type="ECO:0000313" key="1">
    <source>
        <dbReference type="EMBL" id="OGH80452.1"/>
    </source>
</evidence>
<dbReference type="AlphaFoldDB" id="A0A1F6N949"/>
<dbReference type="EMBL" id="MFQK01000047">
    <property type="protein sequence ID" value="OGH80452.1"/>
    <property type="molecule type" value="Genomic_DNA"/>
</dbReference>
<comment type="caution">
    <text evidence="1">The sequence shown here is derived from an EMBL/GenBank/DDBJ whole genome shotgun (WGS) entry which is preliminary data.</text>
</comment>
<organism evidence="1 2">
    <name type="scientific">Candidatus Magasanikbacteria bacterium RIFCSPLOWO2_02_FULL_44_11</name>
    <dbReference type="NCBI Taxonomy" id="1798689"/>
    <lineage>
        <taxon>Bacteria</taxon>
        <taxon>Candidatus Magasanikiibacteriota</taxon>
    </lineage>
</organism>
<evidence type="ECO:0000313" key="2">
    <source>
        <dbReference type="Proteomes" id="UP000178726"/>
    </source>
</evidence>
<proteinExistence type="predicted"/>
<dbReference type="Proteomes" id="UP000178726">
    <property type="component" value="Unassembled WGS sequence"/>
</dbReference>
<dbReference type="NCBIfam" id="TIGR02436">
    <property type="entry name" value="four helix bundle protein"/>
    <property type="match status" value="1"/>
</dbReference>
<protein>
    <recommendedName>
        <fullName evidence="3">Four helix bundle protein</fullName>
    </recommendedName>
</protein>
<dbReference type="Gene3D" id="1.20.1440.60">
    <property type="entry name" value="23S rRNA-intervening sequence"/>
    <property type="match status" value="1"/>
</dbReference>
<dbReference type="InterPro" id="IPR012657">
    <property type="entry name" value="23S_rRNA-intervening_sequence"/>
</dbReference>
<dbReference type="PANTHER" id="PTHR38471:SF2">
    <property type="entry name" value="FOUR HELIX BUNDLE PROTEIN"/>
    <property type="match status" value="1"/>
</dbReference>
<name>A0A1F6N949_9BACT</name>